<evidence type="ECO:0000313" key="1">
    <source>
        <dbReference type="EMBL" id="GAA2657723.1"/>
    </source>
</evidence>
<reference evidence="1 2" key="1">
    <citation type="journal article" date="2019" name="Int. J. Syst. Evol. Microbiol.">
        <title>The Global Catalogue of Microorganisms (GCM) 10K type strain sequencing project: providing services to taxonomists for standard genome sequencing and annotation.</title>
        <authorList>
            <consortium name="The Broad Institute Genomics Platform"/>
            <consortium name="The Broad Institute Genome Sequencing Center for Infectious Disease"/>
            <person name="Wu L."/>
            <person name="Ma J."/>
        </authorList>
    </citation>
    <scope>NUCLEOTIDE SEQUENCE [LARGE SCALE GENOMIC DNA]</scope>
    <source>
        <strain evidence="1 2">JCM 6835</strain>
    </source>
</reference>
<dbReference type="RefSeq" id="WP_346146603.1">
    <property type="nucleotide sequence ID" value="NZ_BAAATE010000006.1"/>
</dbReference>
<sequence>MQDVERLADRIAELVASEPVEEMSDQQVEEAARVFASEDGPEPAYPAVA</sequence>
<gene>
    <name evidence="1" type="ORF">GCM10010412_028640</name>
</gene>
<proteinExistence type="predicted"/>
<dbReference type="Proteomes" id="UP001501666">
    <property type="component" value="Unassembled WGS sequence"/>
</dbReference>
<organism evidence="1 2">
    <name type="scientific">Nonomuraea recticatena</name>
    <dbReference type="NCBI Taxonomy" id="46178"/>
    <lineage>
        <taxon>Bacteria</taxon>
        <taxon>Bacillati</taxon>
        <taxon>Actinomycetota</taxon>
        <taxon>Actinomycetes</taxon>
        <taxon>Streptosporangiales</taxon>
        <taxon>Streptosporangiaceae</taxon>
        <taxon>Nonomuraea</taxon>
    </lineage>
</organism>
<protein>
    <submittedName>
        <fullName evidence="1">Uncharacterized protein</fullName>
    </submittedName>
</protein>
<comment type="caution">
    <text evidence="1">The sequence shown here is derived from an EMBL/GenBank/DDBJ whole genome shotgun (WGS) entry which is preliminary data.</text>
</comment>
<name>A0ABN3RPN7_9ACTN</name>
<accession>A0ABN3RPN7</accession>
<evidence type="ECO:0000313" key="2">
    <source>
        <dbReference type="Proteomes" id="UP001501666"/>
    </source>
</evidence>
<keyword evidence="2" id="KW-1185">Reference proteome</keyword>
<dbReference type="EMBL" id="BAAATE010000006">
    <property type="protein sequence ID" value="GAA2657723.1"/>
    <property type="molecule type" value="Genomic_DNA"/>
</dbReference>